<dbReference type="EMBL" id="JAGGKC010000016">
    <property type="protein sequence ID" value="MBP1919505.1"/>
    <property type="molecule type" value="Genomic_DNA"/>
</dbReference>
<protein>
    <submittedName>
        <fullName evidence="1">Uncharacterized protein</fullName>
    </submittedName>
</protein>
<name>A0ABS4G5D7_9CLOT</name>
<accession>A0ABS4G5D7</accession>
<keyword evidence="2" id="KW-1185">Reference proteome</keyword>
<evidence type="ECO:0000313" key="1">
    <source>
        <dbReference type="EMBL" id="MBP1919505.1"/>
    </source>
</evidence>
<sequence>MGFKDKLQKYYADSYLKKYGDRMAQAYGTVLSIKVEEKKILFGLINKLVATVIIKPEGQKNVLRAVYKASKWFKKPEFMTIGQGNIVLLQGLKGEKGKTGSDMFDIKNIRNITTKKDLFKTDTPLPKRQIQMKRK</sequence>
<organism evidence="1 2">
    <name type="scientific">Youngiibacter multivorans</name>
    <dbReference type="NCBI Taxonomy" id="937251"/>
    <lineage>
        <taxon>Bacteria</taxon>
        <taxon>Bacillati</taxon>
        <taxon>Bacillota</taxon>
        <taxon>Clostridia</taxon>
        <taxon>Eubacteriales</taxon>
        <taxon>Clostridiaceae</taxon>
        <taxon>Youngiibacter</taxon>
    </lineage>
</organism>
<gene>
    <name evidence="1" type="ORF">J2Z34_001994</name>
</gene>
<dbReference type="RefSeq" id="WP_209459707.1">
    <property type="nucleotide sequence ID" value="NZ_JAGGKC010000016.1"/>
</dbReference>
<proteinExistence type="predicted"/>
<reference evidence="1 2" key="1">
    <citation type="submission" date="2021-03" db="EMBL/GenBank/DDBJ databases">
        <title>Genomic Encyclopedia of Type Strains, Phase IV (KMG-IV): sequencing the most valuable type-strain genomes for metagenomic binning, comparative biology and taxonomic classification.</title>
        <authorList>
            <person name="Goeker M."/>
        </authorList>
    </citation>
    <scope>NUCLEOTIDE SEQUENCE [LARGE SCALE GENOMIC DNA]</scope>
    <source>
        <strain evidence="1 2">DSM 6139</strain>
    </source>
</reference>
<dbReference type="Proteomes" id="UP001519271">
    <property type="component" value="Unassembled WGS sequence"/>
</dbReference>
<evidence type="ECO:0000313" key="2">
    <source>
        <dbReference type="Proteomes" id="UP001519271"/>
    </source>
</evidence>
<comment type="caution">
    <text evidence="1">The sequence shown here is derived from an EMBL/GenBank/DDBJ whole genome shotgun (WGS) entry which is preliminary data.</text>
</comment>